<dbReference type="SUPFAM" id="SSF57701">
    <property type="entry name" value="Zn2/Cys6 DNA-binding domain"/>
    <property type="match status" value="1"/>
</dbReference>
<proteinExistence type="predicted"/>
<dbReference type="PROSITE" id="PS51257">
    <property type="entry name" value="PROKAR_LIPOPROTEIN"/>
    <property type="match status" value="1"/>
</dbReference>
<evidence type="ECO:0000256" key="2">
    <source>
        <dbReference type="ARBA" id="ARBA00023015"/>
    </source>
</evidence>
<dbReference type="Proteomes" id="UP001270362">
    <property type="component" value="Unassembled WGS sequence"/>
</dbReference>
<evidence type="ECO:0000313" key="7">
    <source>
        <dbReference type="Proteomes" id="UP001270362"/>
    </source>
</evidence>
<keyword evidence="3" id="KW-0238">DNA-binding</keyword>
<dbReference type="GO" id="GO:0005634">
    <property type="term" value="C:nucleus"/>
    <property type="evidence" value="ECO:0007669"/>
    <property type="project" value="UniProtKB-SubCell"/>
</dbReference>
<evidence type="ECO:0000256" key="1">
    <source>
        <dbReference type="ARBA" id="ARBA00004123"/>
    </source>
</evidence>
<keyword evidence="2" id="KW-0805">Transcription regulation</keyword>
<dbReference type="CDD" id="cd00067">
    <property type="entry name" value="GAL4"/>
    <property type="match status" value="1"/>
</dbReference>
<dbReference type="PANTHER" id="PTHR31845:SF18">
    <property type="entry name" value="ZN(II)2CYS6 TRANSCRIPTION FACTOR (EUROFUNG)"/>
    <property type="match status" value="1"/>
</dbReference>
<dbReference type="EMBL" id="JAULSO010000006">
    <property type="protein sequence ID" value="KAK3681629.1"/>
    <property type="molecule type" value="Genomic_DNA"/>
</dbReference>
<name>A0AAE1C7K9_9PEZI</name>
<accession>A0AAE1C7K9</accession>
<dbReference type="AlphaFoldDB" id="A0AAE1C7K9"/>
<sequence>MERSGRGPSHSGPFGLACTSCFKSKCKCVARVDGGGDGCQRCHRLGKPCHPSDALRRRAIEKKTNSKGRIADLESKLEGLISRLQSRHVIDGDGDVDNPGETDVDHVDWSTGNTPRAITTASAHEHEPQLDVSEAEAESFLSTFRSCMLPHFAFMHLPTSLTGQELQHDRPFLFRAIVCAASPSAARGRALKRALCEAMLQDRMNEDQDLSSDNHKTDPMDLLLALLTYISWGWDHVLNRGNLSSLMAQATSLACEMRLDGPGPPPADAQIMNLFTPGAAFSPSTSSSKSIPTKHNFLEQQRAVLGCFVLSSIISSYYSQGDALRWTPQMEDGLAAIACTTAKDCPTDTNFALQVRLQLLAHRSLHIRHQQQLEQGPVAPTEMSPLPALIALTTLQGQRQDLQLALSPATTAPRSLVMAHIHAAELSICEAMHAVNAIVPVMVSQFARMTNAAGAAGARTSNRATSRNERVHCLWQCVGAAQACAAALLDDEAGLGFKGVSFVQWAQLAHCLVALKRLTTTAEEDPAWDPAAARGVVDVPGLLARVADKLSAVGEEEEGVFARLAGAMRAACEDAVGSVVHDAAGGAAEAFRGMKVDDPWPVPAAWRA</sequence>
<dbReference type="InterPro" id="IPR001138">
    <property type="entry name" value="Zn2Cys6_DnaBD"/>
</dbReference>
<comment type="caution">
    <text evidence="6">The sequence shown here is derived from an EMBL/GenBank/DDBJ whole genome shotgun (WGS) entry which is preliminary data.</text>
</comment>
<dbReference type="GO" id="GO:0000981">
    <property type="term" value="F:DNA-binding transcription factor activity, RNA polymerase II-specific"/>
    <property type="evidence" value="ECO:0007669"/>
    <property type="project" value="InterPro"/>
</dbReference>
<evidence type="ECO:0000256" key="4">
    <source>
        <dbReference type="ARBA" id="ARBA00023163"/>
    </source>
</evidence>
<dbReference type="InterPro" id="IPR051089">
    <property type="entry name" value="prtT"/>
</dbReference>
<dbReference type="InterPro" id="IPR036864">
    <property type="entry name" value="Zn2-C6_fun-type_DNA-bd_sf"/>
</dbReference>
<keyword evidence="5" id="KW-0539">Nucleus</keyword>
<dbReference type="GO" id="GO:0000976">
    <property type="term" value="F:transcription cis-regulatory region binding"/>
    <property type="evidence" value="ECO:0007669"/>
    <property type="project" value="TreeGrafter"/>
</dbReference>
<reference evidence="6" key="2">
    <citation type="submission" date="2023-06" db="EMBL/GenBank/DDBJ databases">
        <authorList>
            <consortium name="Lawrence Berkeley National Laboratory"/>
            <person name="Haridas S."/>
            <person name="Hensen N."/>
            <person name="Bonometti L."/>
            <person name="Westerberg I."/>
            <person name="Brannstrom I.O."/>
            <person name="Guillou S."/>
            <person name="Cros-Aarteil S."/>
            <person name="Calhoun S."/>
            <person name="Kuo A."/>
            <person name="Mondo S."/>
            <person name="Pangilinan J."/>
            <person name="Riley R."/>
            <person name="Labutti K."/>
            <person name="Andreopoulos B."/>
            <person name="Lipzen A."/>
            <person name="Chen C."/>
            <person name="Yanf M."/>
            <person name="Daum C."/>
            <person name="Ng V."/>
            <person name="Clum A."/>
            <person name="Steindorff A."/>
            <person name="Ohm R."/>
            <person name="Martin F."/>
            <person name="Silar P."/>
            <person name="Natvig D."/>
            <person name="Lalanne C."/>
            <person name="Gautier V."/>
            <person name="Ament-Velasquez S.L."/>
            <person name="Kruys A."/>
            <person name="Hutchinson M.I."/>
            <person name="Powell A.J."/>
            <person name="Barry K."/>
            <person name="Miller A.N."/>
            <person name="Grigoriev I.V."/>
            <person name="Debuchy R."/>
            <person name="Gladieux P."/>
            <person name="Thoren M.H."/>
            <person name="Johannesson H."/>
        </authorList>
    </citation>
    <scope>NUCLEOTIDE SEQUENCE</scope>
    <source>
        <strain evidence="6">CBS 314.62</strain>
    </source>
</reference>
<comment type="subcellular location">
    <subcellularLocation>
        <location evidence="1">Nucleus</location>
    </subcellularLocation>
</comment>
<keyword evidence="7" id="KW-1185">Reference proteome</keyword>
<dbReference type="Gene3D" id="4.10.240.10">
    <property type="entry name" value="Zn(2)-C6 fungal-type DNA-binding domain"/>
    <property type="match status" value="1"/>
</dbReference>
<keyword evidence="4" id="KW-0804">Transcription</keyword>
<evidence type="ECO:0000313" key="6">
    <source>
        <dbReference type="EMBL" id="KAK3681629.1"/>
    </source>
</evidence>
<gene>
    <name evidence="6" type="ORF">B0T22DRAFT_433906</name>
</gene>
<reference evidence="6" key="1">
    <citation type="journal article" date="2023" name="Mol. Phylogenet. Evol.">
        <title>Genome-scale phylogeny and comparative genomics of the fungal order Sordariales.</title>
        <authorList>
            <person name="Hensen N."/>
            <person name="Bonometti L."/>
            <person name="Westerberg I."/>
            <person name="Brannstrom I.O."/>
            <person name="Guillou S."/>
            <person name="Cros-Aarteil S."/>
            <person name="Calhoun S."/>
            <person name="Haridas S."/>
            <person name="Kuo A."/>
            <person name="Mondo S."/>
            <person name="Pangilinan J."/>
            <person name="Riley R."/>
            <person name="LaButti K."/>
            <person name="Andreopoulos B."/>
            <person name="Lipzen A."/>
            <person name="Chen C."/>
            <person name="Yan M."/>
            <person name="Daum C."/>
            <person name="Ng V."/>
            <person name="Clum A."/>
            <person name="Steindorff A."/>
            <person name="Ohm R.A."/>
            <person name="Martin F."/>
            <person name="Silar P."/>
            <person name="Natvig D.O."/>
            <person name="Lalanne C."/>
            <person name="Gautier V."/>
            <person name="Ament-Velasquez S.L."/>
            <person name="Kruys A."/>
            <person name="Hutchinson M.I."/>
            <person name="Powell A.J."/>
            <person name="Barry K."/>
            <person name="Miller A.N."/>
            <person name="Grigoriev I.V."/>
            <person name="Debuchy R."/>
            <person name="Gladieux P."/>
            <person name="Hiltunen Thoren M."/>
            <person name="Johannesson H."/>
        </authorList>
    </citation>
    <scope>NUCLEOTIDE SEQUENCE</scope>
    <source>
        <strain evidence="6">CBS 314.62</strain>
    </source>
</reference>
<evidence type="ECO:0000256" key="5">
    <source>
        <dbReference type="ARBA" id="ARBA00023242"/>
    </source>
</evidence>
<dbReference type="PANTHER" id="PTHR31845">
    <property type="entry name" value="FINGER DOMAIN PROTEIN, PUTATIVE-RELATED"/>
    <property type="match status" value="1"/>
</dbReference>
<protein>
    <recommendedName>
        <fullName evidence="8">Zn(2)-C6 fungal-type domain-containing protein</fullName>
    </recommendedName>
</protein>
<organism evidence="6 7">
    <name type="scientific">Podospora appendiculata</name>
    <dbReference type="NCBI Taxonomy" id="314037"/>
    <lineage>
        <taxon>Eukaryota</taxon>
        <taxon>Fungi</taxon>
        <taxon>Dikarya</taxon>
        <taxon>Ascomycota</taxon>
        <taxon>Pezizomycotina</taxon>
        <taxon>Sordariomycetes</taxon>
        <taxon>Sordariomycetidae</taxon>
        <taxon>Sordariales</taxon>
        <taxon>Podosporaceae</taxon>
        <taxon>Podospora</taxon>
    </lineage>
</organism>
<evidence type="ECO:0000256" key="3">
    <source>
        <dbReference type="ARBA" id="ARBA00023125"/>
    </source>
</evidence>
<dbReference type="GO" id="GO:0008270">
    <property type="term" value="F:zinc ion binding"/>
    <property type="evidence" value="ECO:0007669"/>
    <property type="project" value="InterPro"/>
</dbReference>
<evidence type="ECO:0008006" key="8">
    <source>
        <dbReference type="Google" id="ProtNLM"/>
    </source>
</evidence>